<dbReference type="NCBIfam" id="TIGR01169">
    <property type="entry name" value="rplA_bact"/>
    <property type="match status" value="1"/>
</dbReference>
<evidence type="ECO:0000313" key="12">
    <source>
        <dbReference type="EMBL" id="RYC73017.1"/>
    </source>
</evidence>
<evidence type="ECO:0000256" key="4">
    <source>
        <dbReference type="ARBA" id="ARBA00022845"/>
    </source>
</evidence>
<keyword evidence="13" id="KW-1185">Reference proteome</keyword>
<evidence type="ECO:0000256" key="2">
    <source>
        <dbReference type="ARBA" id="ARBA00022491"/>
    </source>
</evidence>
<evidence type="ECO:0000313" key="13">
    <source>
        <dbReference type="Proteomes" id="UP001190925"/>
    </source>
</evidence>
<evidence type="ECO:0000256" key="8">
    <source>
        <dbReference type="ARBA" id="ARBA00035241"/>
    </source>
</evidence>
<dbReference type="Gene3D" id="3.40.50.790">
    <property type="match status" value="1"/>
</dbReference>
<evidence type="ECO:0000256" key="5">
    <source>
        <dbReference type="ARBA" id="ARBA00022884"/>
    </source>
</evidence>
<dbReference type="InterPro" id="IPR023673">
    <property type="entry name" value="Ribosomal_uL1_CS"/>
</dbReference>
<dbReference type="SUPFAM" id="SSF56808">
    <property type="entry name" value="Ribosomal protein L1"/>
    <property type="match status" value="1"/>
</dbReference>
<name>A0ABY0FJA8_9BACT</name>
<reference evidence="12 13" key="2">
    <citation type="journal article" date="2020" name="Cell Rep.">
        <title>Acquisition and Adaptation of Ultra-small Parasitic Reduced Genome Bacteria to Mammalian Hosts.</title>
        <authorList>
            <person name="McLean J.S."/>
            <person name="Bor B."/>
            <person name="Kerns K.A."/>
            <person name="Liu Q."/>
            <person name="To T.T."/>
            <person name="Solden L."/>
            <person name="Hendrickson E.L."/>
            <person name="Wrighton K."/>
            <person name="Shi W."/>
            <person name="He X."/>
        </authorList>
    </citation>
    <scope>NUCLEOTIDE SEQUENCE [LARGE SCALE GENOMIC DNA]</scope>
    <source>
        <strain evidence="12 13">TM7_CMJM_G6_1_HOT_870</strain>
    </source>
</reference>
<evidence type="ECO:0000256" key="7">
    <source>
        <dbReference type="ARBA" id="ARBA00023274"/>
    </source>
</evidence>
<reference evidence="12 13" key="1">
    <citation type="journal article" date="2018" name="bioRxiv">
        <title>Evidence of independent acquisition and adaption of ultra-small bacteria to human hosts across the highly diverse yet reduced genomes of the phylum Saccharibacteria.</title>
        <authorList>
            <person name="McLean J.S."/>
            <person name="Bor B."/>
            <person name="To T.T."/>
            <person name="Liu Q."/>
            <person name="Kearns K.A."/>
            <person name="Solden L.M."/>
            <person name="Wrighton K.C."/>
            <person name="He X."/>
            <person name="Shi W."/>
        </authorList>
    </citation>
    <scope>NUCLEOTIDE SEQUENCE [LARGE SCALE GENOMIC DNA]</scope>
    <source>
        <strain evidence="12 13">TM7_CMJM_G6_1_HOT_870</strain>
    </source>
</reference>
<accession>A0ABY0FJA8</accession>
<keyword evidence="7 9" id="KW-0687">Ribonucleoprotein</keyword>
<comment type="subunit">
    <text evidence="9">Part of the 50S ribosomal subunit.</text>
</comment>
<organism evidence="12 13">
    <name type="scientific">Candidatus Nanogingivalis gingivitcus</name>
    <dbReference type="NCBI Taxonomy" id="2171992"/>
    <lineage>
        <taxon>Bacteria</taxon>
        <taxon>Candidatus Saccharimonadota</taxon>
        <taxon>Candidatus Nanosyncoccalia</taxon>
        <taxon>Candidatus Nanogingivales</taxon>
        <taxon>Candidatus Nanogingivalaceae</taxon>
        <taxon>Candidatus Nanogingivalis</taxon>
    </lineage>
</organism>
<evidence type="ECO:0000256" key="9">
    <source>
        <dbReference type="HAMAP-Rule" id="MF_01318"/>
    </source>
</evidence>
<feature type="compositionally biased region" description="Basic and acidic residues" evidence="11">
    <location>
        <begin position="72"/>
        <end position="88"/>
    </location>
</feature>
<keyword evidence="9" id="KW-0820">tRNA-binding</keyword>
<feature type="region of interest" description="Disordered" evidence="11">
    <location>
        <begin position="61"/>
        <end position="119"/>
    </location>
</feature>
<protein>
    <recommendedName>
        <fullName evidence="8 9">Large ribosomal subunit protein uL1</fullName>
    </recommendedName>
</protein>
<evidence type="ECO:0000256" key="3">
    <source>
        <dbReference type="ARBA" id="ARBA00022730"/>
    </source>
</evidence>
<keyword evidence="6 9" id="KW-0689">Ribosomal protein</keyword>
<dbReference type="InterPro" id="IPR016095">
    <property type="entry name" value="Ribosomal_uL1_3-a/b-sand"/>
</dbReference>
<evidence type="ECO:0000256" key="6">
    <source>
        <dbReference type="ARBA" id="ARBA00022980"/>
    </source>
</evidence>
<sequence length="341" mass="36956">MAKKKADLIEEAKALGLEVSEKMTIAEINEAIKGYKAEEIAEEIVEAIEVAEAIEEVAEEKFAKSGKRSKKHAEEVLAKEEKEARKASGDTTPLDGSEVLKAKGPKPVTRPRIERRGKKYQEVAKKIEKNKVYSLAEGLKLATETNPAKFDASVEVHVKLGVDPRQADQNIRTTVVLPNGTGKNVKVAVFAPEDMHESAKKAGADIVGDETFLKQLDKEELNFDVLVATPAYMPKLGKYARLLGPRGLMPNPKAGTVAVDVAKAVEEAKAGKVEYRVDKQAIVHLSVGKVSFGEEKLSENAKAFFDSLAAQKPSSLKGAYVKSVNISTSQGPNIKIENPIA</sequence>
<keyword evidence="5 9" id="KW-0694">RNA-binding</keyword>
<dbReference type="HAMAP" id="MF_01318_B">
    <property type="entry name" value="Ribosomal_uL1_B"/>
    <property type="match status" value="1"/>
</dbReference>
<comment type="function">
    <text evidence="9">Binds directly to 23S rRNA. The L1 stalk is quite mobile in the ribosome, and is involved in E site tRNA release.</text>
</comment>
<evidence type="ECO:0000256" key="1">
    <source>
        <dbReference type="ARBA" id="ARBA00010531"/>
    </source>
</evidence>
<dbReference type="InterPro" id="IPR023674">
    <property type="entry name" value="Ribosomal_uL1-like"/>
</dbReference>
<dbReference type="InterPro" id="IPR028364">
    <property type="entry name" value="Ribosomal_uL1/biogenesis"/>
</dbReference>
<dbReference type="InterPro" id="IPR005878">
    <property type="entry name" value="Ribosom_uL1_bac-type"/>
</dbReference>
<dbReference type="PANTHER" id="PTHR36427">
    <property type="entry name" value="54S RIBOSOMAL PROTEIN L1, MITOCHONDRIAL"/>
    <property type="match status" value="1"/>
</dbReference>
<comment type="similarity">
    <text evidence="1 9 10">Belongs to the universal ribosomal protein uL1 family.</text>
</comment>
<dbReference type="EMBL" id="PRLK01000001">
    <property type="protein sequence ID" value="RYC73017.1"/>
    <property type="molecule type" value="Genomic_DNA"/>
</dbReference>
<proteinExistence type="inferred from homology"/>
<dbReference type="GO" id="GO:0005840">
    <property type="term" value="C:ribosome"/>
    <property type="evidence" value="ECO:0007669"/>
    <property type="project" value="UniProtKB-KW"/>
</dbReference>
<gene>
    <name evidence="9 12" type="primary">rplA</name>
    <name evidence="12" type="ORF">G6CMJM_00122</name>
</gene>
<dbReference type="Gene3D" id="3.30.190.20">
    <property type="match status" value="1"/>
</dbReference>
<keyword evidence="2 9" id="KW-0678">Repressor</keyword>
<dbReference type="Proteomes" id="UP001190925">
    <property type="component" value="Unassembled WGS sequence"/>
</dbReference>
<comment type="caution">
    <text evidence="12">The sequence shown here is derived from an EMBL/GenBank/DDBJ whole genome shotgun (WGS) entry which is preliminary data.</text>
</comment>
<keyword evidence="3 9" id="KW-0699">rRNA-binding</keyword>
<comment type="function">
    <text evidence="9">Protein L1 is also a translational repressor protein, it controls the translation of the L11 operon by binding to its mRNA.</text>
</comment>
<evidence type="ECO:0000256" key="10">
    <source>
        <dbReference type="RuleBase" id="RU000659"/>
    </source>
</evidence>
<evidence type="ECO:0000256" key="11">
    <source>
        <dbReference type="SAM" id="MobiDB-lite"/>
    </source>
</evidence>
<dbReference type="PANTHER" id="PTHR36427:SF3">
    <property type="entry name" value="LARGE RIBOSOMAL SUBUNIT PROTEIN UL1M"/>
    <property type="match status" value="1"/>
</dbReference>
<dbReference type="Pfam" id="PF00687">
    <property type="entry name" value="Ribosomal_L1"/>
    <property type="match status" value="1"/>
</dbReference>
<dbReference type="PROSITE" id="PS01199">
    <property type="entry name" value="RIBOSOMAL_L1"/>
    <property type="match status" value="1"/>
</dbReference>
<dbReference type="CDD" id="cd00403">
    <property type="entry name" value="Ribosomal_L1"/>
    <property type="match status" value="1"/>
</dbReference>
<keyword evidence="4 9" id="KW-0810">Translation regulation</keyword>